<comment type="caution">
    <text evidence="2">The sequence shown here is derived from an EMBL/GenBank/DDBJ whole genome shotgun (WGS) entry which is preliminary data.</text>
</comment>
<keyword evidence="1" id="KW-1133">Transmembrane helix</keyword>
<evidence type="ECO:0000313" key="3">
    <source>
        <dbReference type="Proteomes" id="UP000240357"/>
    </source>
</evidence>
<organism evidence="2 3">
    <name type="scientific">Adhaeribacter arboris</name>
    <dbReference type="NCBI Taxonomy" id="2072846"/>
    <lineage>
        <taxon>Bacteria</taxon>
        <taxon>Pseudomonadati</taxon>
        <taxon>Bacteroidota</taxon>
        <taxon>Cytophagia</taxon>
        <taxon>Cytophagales</taxon>
        <taxon>Hymenobacteraceae</taxon>
        <taxon>Adhaeribacter</taxon>
    </lineage>
</organism>
<dbReference type="Proteomes" id="UP000240357">
    <property type="component" value="Unassembled WGS sequence"/>
</dbReference>
<keyword evidence="3" id="KW-1185">Reference proteome</keyword>
<feature type="transmembrane region" description="Helical" evidence="1">
    <location>
        <begin position="21"/>
        <end position="37"/>
    </location>
</feature>
<reference evidence="2 3" key="1">
    <citation type="submission" date="2018-03" db="EMBL/GenBank/DDBJ databases">
        <title>Adhaeribacter sp. HMF7605 Genome sequencing and assembly.</title>
        <authorList>
            <person name="Kang H."/>
            <person name="Kang J."/>
            <person name="Cha I."/>
            <person name="Kim H."/>
            <person name="Joh K."/>
        </authorList>
    </citation>
    <scope>NUCLEOTIDE SEQUENCE [LARGE SCALE GENOMIC DNA]</scope>
    <source>
        <strain evidence="2 3">HMF7605</strain>
    </source>
</reference>
<accession>A0A2T2YCB8</accession>
<dbReference type="AlphaFoldDB" id="A0A2T2YCB8"/>
<name>A0A2T2YCB8_9BACT</name>
<evidence type="ECO:0000256" key="1">
    <source>
        <dbReference type="SAM" id="Phobius"/>
    </source>
</evidence>
<dbReference type="EMBL" id="PYFT01000001">
    <property type="protein sequence ID" value="PSR53157.1"/>
    <property type="molecule type" value="Genomic_DNA"/>
</dbReference>
<protein>
    <recommendedName>
        <fullName evidence="4">Outer membrane protein beta-barrel domain-containing protein</fullName>
    </recommendedName>
</protein>
<evidence type="ECO:0000313" key="2">
    <source>
        <dbReference type="EMBL" id="PSR53157.1"/>
    </source>
</evidence>
<gene>
    <name evidence="2" type="ORF">AHMF7605_06235</name>
</gene>
<keyword evidence="1" id="KW-0812">Transmembrane</keyword>
<keyword evidence="1" id="KW-0472">Membrane</keyword>
<proteinExistence type="predicted"/>
<evidence type="ECO:0008006" key="4">
    <source>
        <dbReference type="Google" id="ProtNLM"/>
    </source>
</evidence>
<sequence>MGSADVQLSSGIPKTTFTVRLNNLSFLLLLIFLWFNFSCSVISHNSGYDANPVFTPFHEKAGEIKASAGYGRVLGIQANASYSLSNHFALMGGGVYNHQTISTVGFFNPVYFKMKSHYAEGAIGYYFSLPGKVFTQVEIFAGLGTGVLHKKTDSDQDFSSYQEWRSKFKKPFLQISVRKSAADNLEVGFANRLSVVRFRALNYTAYADTARYRKIGTLITEPVLVVSYGKLLKATSQMGVAIPLTKALKTSSGTSFSNASILFQLGIKYTFR</sequence>